<keyword evidence="2" id="KW-1185">Reference proteome</keyword>
<dbReference type="Proteomes" id="UP000828251">
    <property type="component" value="Unassembled WGS sequence"/>
</dbReference>
<dbReference type="GO" id="GO:0048367">
    <property type="term" value="P:shoot system development"/>
    <property type="evidence" value="ECO:0007669"/>
    <property type="project" value="InterPro"/>
</dbReference>
<dbReference type="EMBL" id="JAIQCV010000009">
    <property type="protein sequence ID" value="KAH1064571.1"/>
    <property type="molecule type" value="Genomic_DNA"/>
</dbReference>
<dbReference type="AlphaFoldDB" id="A0A9D3UY48"/>
<proteinExistence type="predicted"/>
<dbReference type="Pfam" id="PF03087">
    <property type="entry name" value="BPS1"/>
    <property type="match status" value="1"/>
</dbReference>
<reference evidence="1 2" key="1">
    <citation type="journal article" date="2021" name="Plant Biotechnol. J.">
        <title>Multi-omics assisted identification of the key and species-specific regulatory components of drought-tolerant mechanisms in Gossypium stocksii.</title>
        <authorList>
            <person name="Yu D."/>
            <person name="Ke L."/>
            <person name="Zhang D."/>
            <person name="Wu Y."/>
            <person name="Sun Y."/>
            <person name="Mei J."/>
            <person name="Sun J."/>
            <person name="Sun Y."/>
        </authorList>
    </citation>
    <scope>NUCLEOTIDE SEQUENCE [LARGE SCALE GENOMIC DNA]</scope>
    <source>
        <strain evidence="2">cv. E1</strain>
        <tissue evidence="1">Leaf</tissue>
    </source>
</reference>
<dbReference type="InterPro" id="IPR004320">
    <property type="entry name" value="BPS1_pln"/>
</dbReference>
<gene>
    <name evidence="1" type="ORF">J1N35_029558</name>
</gene>
<comment type="caution">
    <text evidence="1">The sequence shown here is derived from an EMBL/GenBank/DDBJ whole genome shotgun (WGS) entry which is preliminary data.</text>
</comment>
<evidence type="ECO:0000313" key="1">
    <source>
        <dbReference type="EMBL" id="KAH1064571.1"/>
    </source>
</evidence>
<dbReference type="GO" id="GO:0048364">
    <property type="term" value="P:root development"/>
    <property type="evidence" value="ECO:0007669"/>
    <property type="project" value="InterPro"/>
</dbReference>
<evidence type="ECO:0000313" key="2">
    <source>
        <dbReference type="Proteomes" id="UP000828251"/>
    </source>
</evidence>
<feature type="non-terminal residue" evidence="1">
    <location>
        <position position="64"/>
    </location>
</feature>
<sequence length="64" mass="7333">MKFYISKSSSCYLQLIFKQAVAQEQKRKSVGQVLVGSLMLLDVCGTAKQKNARKDFNRFRAEDE</sequence>
<accession>A0A9D3UY48</accession>
<name>A0A9D3UY48_9ROSI</name>
<organism evidence="1 2">
    <name type="scientific">Gossypium stocksii</name>
    <dbReference type="NCBI Taxonomy" id="47602"/>
    <lineage>
        <taxon>Eukaryota</taxon>
        <taxon>Viridiplantae</taxon>
        <taxon>Streptophyta</taxon>
        <taxon>Embryophyta</taxon>
        <taxon>Tracheophyta</taxon>
        <taxon>Spermatophyta</taxon>
        <taxon>Magnoliopsida</taxon>
        <taxon>eudicotyledons</taxon>
        <taxon>Gunneridae</taxon>
        <taxon>Pentapetalae</taxon>
        <taxon>rosids</taxon>
        <taxon>malvids</taxon>
        <taxon>Malvales</taxon>
        <taxon>Malvaceae</taxon>
        <taxon>Malvoideae</taxon>
        <taxon>Gossypium</taxon>
    </lineage>
</organism>
<protein>
    <submittedName>
        <fullName evidence="1">Uncharacterized protein</fullName>
    </submittedName>
</protein>